<keyword evidence="1" id="KW-1133">Transmembrane helix</keyword>
<keyword evidence="1" id="KW-0472">Membrane</keyword>
<dbReference type="VEuPathDB" id="TriTrypDB:TRSC58_04477"/>
<keyword evidence="1" id="KW-0812">Transmembrane</keyword>
<dbReference type="AlphaFoldDB" id="A0A3S5IS29"/>
<proteinExistence type="predicted"/>
<comment type="caution">
    <text evidence="2">The sequence shown here is derived from an EMBL/GenBank/DDBJ whole genome shotgun (WGS) entry which is preliminary data.</text>
</comment>
<dbReference type="EMBL" id="MKGL01000043">
    <property type="protein sequence ID" value="RNF09740.1"/>
    <property type="molecule type" value="Genomic_DNA"/>
</dbReference>
<dbReference type="Proteomes" id="UP000283634">
    <property type="component" value="Unassembled WGS sequence"/>
</dbReference>
<accession>A0A3S5IS29</accession>
<name>A0A3S5IS29_TRYRA</name>
<keyword evidence="3" id="KW-1185">Reference proteome</keyword>
<evidence type="ECO:0000256" key="1">
    <source>
        <dbReference type="SAM" id="Phobius"/>
    </source>
</evidence>
<sequence>MFQRLVDRLSDSADLSSRNSLLLRFYFLFALVVLYFTYQRAFAWGKRRRSRAAFYASVEQKWHELLEMYNENRDGLETSVAAAAILFLAASQNKQESDPFVLPTPEKLFREVRPPREHFYVISGG</sequence>
<reference evidence="2 3" key="1">
    <citation type="journal article" date="2018" name="BMC Genomics">
        <title>Genomic comparison of Trypanosoma conorhini and Trypanosoma rangeli to Trypanosoma cruzi strains of high and low virulence.</title>
        <authorList>
            <person name="Bradwell K.R."/>
            <person name="Koparde V.N."/>
            <person name="Matveyev A.V."/>
            <person name="Serrano M.G."/>
            <person name="Alves J.M."/>
            <person name="Parikh H."/>
            <person name="Huang B."/>
            <person name="Lee V."/>
            <person name="Espinosa-Alvarez O."/>
            <person name="Ortiz P.A."/>
            <person name="Costa-Martins A.G."/>
            <person name="Teixeira M.M."/>
            <person name="Buck G.A."/>
        </authorList>
    </citation>
    <scope>NUCLEOTIDE SEQUENCE [LARGE SCALE GENOMIC DNA]</scope>
    <source>
        <strain evidence="2 3">AM80</strain>
    </source>
</reference>
<dbReference type="RefSeq" id="XP_029241157.1">
    <property type="nucleotide sequence ID" value="XM_029379028.1"/>
</dbReference>
<organism evidence="2 3">
    <name type="scientific">Trypanosoma rangeli</name>
    <dbReference type="NCBI Taxonomy" id="5698"/>
    <lineage>
        <taxon>Eukaryota</taxon>
        <taxon>Discoba</taxon>
        <taxon>Euglenozoa</taxon>
        <taxon>Kinetoplastea</taxon>
        <taxon>Metakinetoplastina</taxon>
        <taxon>Trypanosomatida</taxon>
        <taxon>Trypanosomatidae</taxon>
        <taxon>Trypanosoma</taxon>
        <taxon>Herpetosoma</taxon>
    </lineage>
</organism>
<evidence type="ECO:0000313" key="2">
    <source>
        <dbReference type="EMBL" id="RNF09740.1"/>
    </source>
</evidence>
<gene>
    <name evidence="2" type="ORF">TraAM80_02008</name>
</gene>
<feature type="transmembrane region" description="Helical" evidence="1">
    <location>
        <begin position="20"/>
        <end position="38"/>
    </location>
</feature>
<dbReference type="GeneID" id="40325941"/>
<protein>
    <submittedName>
        <fullName evidence="2">DNA-J protein</fullName>
    </submittedName>
</protein>
<evidence type="ECO:0000313" key="3">
    <source>
        <dbReference type="Proteomes" id="UP000283634"/>
    </source>
</evidence>